<dbReference type="STRING" id="7757.ENSPMAP00000007303"/>
<dbReference type="FunFam" id="1.10.10.10:FF:000030">
    <property type="entry name" value="Forkhead box protein K2"/>
    <property type="match status" value="1"/>
</dbReference>
<keyword evidence="7 9" id="KW-0539">Nucleus</keyword>
<evidence type="ECO:0000313" key="12">
    <source>
        <dbReference type="Ensembl" id="ENSPMAP00000007303.1"/>
    </source>
</evidence>
<dbReference type="PROSITE" id="PS00658">
    <property type="entry name" value="FORK_HEAD_2"/>
    <property type="match status" value="1"/>
</dbReference>
<evidence type="ECO:0000256" key="9">
    <source>
        <dbReference type="PROSITE-ProRule" id="PRU00089"/>
    </source>
</evidence>
<dbReference type="InterPro" id="IPR036390">
    <property type="entry name" value="WH_DNA-bd_sf"/>
</dbReference>
<dbReference type="InterPro" id="IPR018122">
    <property type="entry name" value="TF_fork_head_CS_1"/>
</dbReference>
<dbReference type="GO" id="GO:0001947">
    <property type="term" value="P:heart looping"/>
    <property type="evidence" value="ECO:0007669"/>
    <property type="project" value="Ensembl"/>
</dbReference>
<dbReference type="PROSITE" id="PS50039">
    <property type="entry name" value="FORK_HEAD_3"/>
    <property type="match status" value="1"/>
</dbReference>
<feature type="compositionally biased region" description="Low complexity" evidence="10">
    <location>
        <begin position="57"/>
        <end position="66"/>
    </location>
</feature>
<dbReference type="Ensembl" id="ENSPMAT00000007335.1">
    <property type="protein sequence ID" value="ENSPMAP00000007303.1"/>
    <property type="gene ID" value="ENSPMAG00000006623.1"/>
</dbReference>
<dbReference type="CDD" id="cd20023">
    <property type="entry name" value="FH_FOXJ1"/>
    <property type="match status" value="1"/>
</dbReference>
<comment type="subcellular location">
    <subcellularLocation>
        <location evidence="1 9">Nucleus</location>
    </subcellularLocation>
</comment>
<dbReference type="PANTHER" id="PTHR46805:SF3">
    <property type="entry name" value="FORKHEAD BOX PROTEIN J1-B"/>
    <property type="match status" value="1"/>
</dbReference>
<dbReference type="GO" id="GO:0000978">
    <property type="term" value="F:RNA polymerase II cis-regulatory region sequence-specific DNA binding"/>
    <property type="evidence" value="ECO:0007669"/>
    <property type="project" value="TreeGrafter"/>
</dbReference>
<feature type="domain" description="Fork-head" evidence="11">
    <location>
        <begin position="133"/>
        <end position="227"/>
    </location>
</feature>
<dbReference type="GO" id="GO:0060088">
    <property type="term" value="P:auditory receptor cell stereocilium organization"/>
    <property type="evidence" value="ECO:0007669"/>
    <property type="project" value="Ensembl"/>
</dbReference>
<keyword evidence="6" id="KW-0804">Transcription</keyword>
<sequence length="433" mass="47247">VLSSPAIADRVKANWRLLHPEDRDNDAGAVTLDDSLTSLQWLQNFSIANADLPRPPGQQQGRSWAAAGGGAGAPGWGDLLGVGAGPPASPTAGDTAGSTGPRTPGKPVSAAVMAQEQQQQQTEIDYRTNGAAKPPYSYATLICMAMQASKKSKVTLATIYKWITDNFCYYRHADPCWRNSIRHNLSLNKCFSKVPRQKDEPGKGGFWSINPQYADVVANGLLRRRRISTARWANNPISANKPGPYGLPQASLESRSPSDLHAHQDCHNGDAAASFQHFHSERKNRPEVALSNRQFLAQEEQKDLGSLKGSFDWQSVLHDVFGSGSGDSGDSGDAYAAGEFEASFAHADIDLTVHGRHINPPPEWCQHALEQVDLRAHAPTFDEELSLAISSLRHPWEEDAEEFLTTTVSFDEVFDFASFPGHASLWDRPEALL</sequence>
<evidence type="ECO:0000259" key="11">
    <source>
        <dbReference type="PROSITE" id="PS50039"/>
    </source>
</evidence>
<feature type="region of interest" description="Disordered" evidence="10">
    <location>
        <begin position="50"/>
        <end position="108"/>
    </location>
</feature>
<name>S4RQ17_PETMA</name>
<keyword evidence="3" id="KW-0805">Transcription regulation</keyword>
<dbReference type="SUPFAM" id="SSF46785">
    <property type="entry name" value="Winged helix' DNA-binding domain"/>
    <property type="match status" value="1"/>
</dbReference>
<organism evidence="12">
    <name type="scientific">Petromyzon marinus</name>
    <name type="common">Sea lamprey</name>
    <dbReference type="NCBI Taxonomy" id="7757"/>
    <lineage>
        <taxon>Eukaryota</taxon>
        <taxon>Metazoa</taxon>
        <taxon>Chordata</taxon>
        <taxon>Craniata</taxon>
        <taxon>Vertebrata</taxon>
        <taxon>Cyclostomata</taxon>
        <taxon>Hyperoartia</taxon>
        <taxon>Petromyzontiformes</taxon>
        <taxon>Petromyzontidae</taxon>
        <taxon>Petromyzon</taxon>
    </lineage>
</organism>
<evidence type="ECO:0000256" key="6">
    <source>
        <dbReference type="ARBA" id="ARBA00023163"/>
    </source>
</evidence>
<dbReference type="GO" id="GO:0000981">
    <property type="term" value="F:DNA-binding transcription factor activity, RNA polymerase II-specific"/>
    <property type="evidence" value="ECO:0007669"/>
    <property type="project" value="TreeGrafter"/>
</dbReference>
<dbReference type="PRINTS" id="PR00053">
    <property type="entry name" value="FORKHEAD"/>
</dbReference>
<dbReference type="GO" id="GO:0044458">
    <property type="term" value="P:motile cilium assembly"/>
    <property type="evidence" value="ECO:0007669"/>
    <property type="project" value="Ensembl"/>
</dbReference>
<evidence type="ECO:0000256" key="8">
    <source>
        <dbReference type="ARBA" id="ARBA00034770"/>
    </source>
</evidence>
<dbReference type="Gene3D" id="1.10.10.10">
    <property type="entry name" value="Winged helix-like DNA-binding domain superfamily/Winged helix DNA-binding domain"/>
    <property type="match status" value="1"/>
</dbReference>
<evidence type="ECO:0000256" key="2">
    <source>
        <dbReference type="ARBA" id="ARBA00022794"/>
    </source>
</evidence>
<proteinExistence type="inferred from homology"/>
<evidence type="ECO:0000256" key="5">
    <source>
        <dbReference type="ARBA" id="ARBA00023159"/>
    </source>
</evidence>
<dbReference type="GO" id="GO:0003146">
    <property type="term" value="P:heart jogging"/>
    <property type="evidence" value="ECO:0007669"/>
    <property type="project" value="Ensembl"/>
</dbReference>
<keyword evidence="5" id="KW-0010">Activator</keyword>
<dbReference type="InterPro" id="IPR030456">
    <property type="entry name" value="TF_fork_head_CS_2"/>
</dbReference>
<dbReference type="Pfam" id="PF00250">
    <property type="entry name" value="Forkhead"/>
    <property type="match status" value="1"/>
</dbReference>
<dbReference type="PROSITE" id="PS00657">
    <property type="entry name" value="FORK_HEAD_1"/>
    <property type="match status" value="1"/>
</dbReference>
<dbReference type="InterPro" id="IPR047512">
    <property type="entry name" value="FH_FOXJ1"/>
</dbReference>
<dbReference type="InterPro" id="IPR036388">
    <property type="entry name" value="WH-like_DNA-bd_sf"/>
</dbReference>
<dbReference type="GO" id="GO:0005634">
    <property type="term" value="C:nucleus"/>
    <property type="evidence" value="ECO:0007669"/>
    <property type="project" value="UniProtKB-SubCell"/>
</dbReference>
<dbReference type="PANTHER" id="PTHR46805">
    <property type="entry name" value="FORKHEAD BOX PROTEIN J1"/>
    <property type="match status" value="1"/>
</dbReference>
<reference evidence="12" key="2">
    <citation type="submission" date="2025-09" db="UniProtKB">
        <authorList>
            <consortium name="Ensembl"/>
        </authorList>
    </citation>
    <scope>IDENTIFICATION</scope>
</reference>
<reference evidence="12" key="1">
    <citation type="submission" date="2025-08" db="UniProtKB">
        <authorList>
            <consortium name="Ensembl"/>
        </authorList>
    </citation>
    <scope>IDENTIFICATION</scope>
</reference>
<feature type="region of interest" description="Disordered" evidence="10">
    <location>
        <begin position="238"/>
        <end position="262"/>
    </location>
</feature>
<protein>
    <submittedName>
        <fullName evidence="12">Forkhead box J1b</fullName>
    </submittedName>
</protein>
<evidence type="ECO:0000256" key="1">
    <source>
        <dbReference type="ARBA" id="ARBA00004123"/>
    </source>
</evidence>
<dbReference type="GeneTree" id="ENSGT00940000164514"/>
<evidence type="ECO:0000256" key="7">
    <source>
        <dbReference type="ARBA" id="ARBA00023242"/>
    </source>
</evidence>
<dbReference type="HOGENOM" id="CLU_050055_0_0_1"/>
<evidence type="ECO:0000256" key="4">
    <source>
        <dbReference type="ARBA" id="ARBA00023125"/>
    </source>
</evidence>
<evidence type="ECO:0000256" key="10">
    <source>
        <dbReference type="SAM" id="MobiDB-lite"/>
    </source>
</evidence>
<feature type="compositionally biased region" description="Gly residues" evidence="10">
    <location>
        <begin position="67"/>
        <end position="84"/>
    </location>
</feature>
<dbReference type="OMA" id="HQSYGYM"/>
<evidence type="ECO:0000256" key="3">
    <source>
        <dbReference type="ARBA" id="ARBA00023015"/>
    </source>
</evidence>
<dbReference type="InterPro" id="IPR047513">
    <property type="entry name" value="FOXJ1"/>
</dbReference>
<accession>S4RQ17</accession>
<dbReference type="InterPro" id="IPR001766">
    <property type="entry name" value="Fork_head_dom"/>
</dbReference>
<feature type="DNA-binding region" description="Fork-head" evidence="9">
    <location>
        <begin position="133"/>
        <end position="227"/>
    </location>
</feature>
<dbReference type="AlphaFoldDB" id="S4RQ17"/>
<keyword evidence="4 9" id="KW-0238">DNA-binding</keyword>
<dbReference type="SMART" id="SM00339">
    <property type="entry name" value="FH"/>
    <property type="match status" value="1"/>
</dbReference>
<comment type="similarity">
    <text evidence="8">Belongs to the FOXJ1 family.</text>
</comment>
<keyword evidence="2" id="KW-0970">Cilium biogenesis/degradation</keyword>